<dbReference type="PANTHER" id="PTHR11070">
    <property type="entry name" value="UVRD / RECB / PCRA DNA HELICASE FAMILY MEMBER"/>
    <property type="match status" value="1"/>
</dbReference>
<evidence type="ECO:0000256" key="6">
    <source>
        <dbReference type="SAM" id="MobiDB-lite"/>
    </source>
</evidence>
<dbReference type="AlphaFoldDB" id="A0A1R3V8F3"/>
<evidence type="ECO:0000256" key="3">
    <source>
        <dbReference type="ARBA" id="ARBA00022806"/>
    </source>
</evidence>
<dbReference type="Pfam" id="PF00580">
    <property type="entry name" value="UvrD-helicase"/>
    <property type="match status" value="1"/>
</dbReference>
<dbReference type="GO" id="GO:0000725">
    <property type="term" value="P:recombinational repair"/>
    <property type="evidence" value="ECO:0007669"/>
    <property type="project" value="TreeGrafter"/>
</dbReference>
<dbReference type="EC" id="3.1.11.5" evidence="8"/>
<gene>
    <name evidence="8" type="ORF">BQ8794_260002</name>
</gene>
<keyword evidence="2 5" id="KW-0378">Hydrolase</keyword>
<dbReference type="GO" id="GO:0003677">
    <property type="term" value="F:DNA binding"/>
    <property type="evidence" value="ECO:0007669"/>
    <property type="project" value="InterPro"/>
</dbReference>
<dbReference type="PANTHER" id="PTHR11070:SF23">
    <property type="entry name" value="RECBCD ENZYME SUBUNIT RECB"/>
    <property type="match status" value="1"/>
</dbReference>
<dbReference type="InterPro" id="IPR000212">
    <property type="entry name" value="DNA_helicase_UvrD/REP"/>
</dbReference>
<dbReference type="Gene3D" id="3.40.50.300">
    <property type="entry name" value="P-loop containing nucleotide triphosphate hydrolases"/>
    <property type="match status" value="1"/>
</dbReference>
<keyword evidence="4 5" id="KW-0067">ATP-binding</keyword>
<dbReference type="InterPro" id="IPR014016">
    <property type="entry name" value="UvrD-like_ATP-bd"/>
</dbReference>
<feature type="region of interest" description="Disordered" evidence="6">
    <location>
        <begin position="320"/>
        <end position="339"/>
    </location>
</feature>
<sequence>MQVVELIRELAFLRRKHPGATPIAPPQDGRPDTVFVQSVDDFDRWQAGLDDQRWLPQVSAELQRLAARYKNTFERPADFATLWKLCEASQSRLFTKKGLQLRPYAEVAESFGAYREETASDAELHHYQAVSGAWEQLIGHIASRLVCELSSSLDQLLDSYQRRKRAAAVLDFDDLLLHVRTLVRDHEEVRRAIGHRYKYLLVDEFQDTDRLQIEILFSIGATSDRAQHWQDSRLRPGSLFLVGDPKQAIYRFRGADIEAYELSRRLVLAQEWGDVIEVTANFRSQQPIIRHVNNCFEVVFTKGSQPRYVALAPTLPDTPIRCPASRGSQSMSKPRGGSMRRCFARQRQSALPISVRV</sequence>
<dbReference type="GO" id="GO:0008854">
    <property type="term" value="F:exodeoxyribonuclease V activity"/>
    <property type="evidence" value="ECO:0007669"/>
    <property type="project" value="UniProtKB-EC"/>
</dbReference>
<evidence type="ECO:0000259" key="7">
    <source>
        <dbReference type="PROSITE" id="PS51198"/>
    </source>
</evidence>
<dbReference type="GO" id="GO:0009338">
    <property type="term" value="C:exodeoxyribonuclease V complex"/>
    <property type="evidence" value="ECO:0007669"/>
    <property type="project" value="TreeGrafter"/>
</dbReference>
<protein>
    <submittedName>
        <fullName evidence="8">Exodeoxyribonuclease V beta chain</fullName>
        <ecNumber evidence="8">3.1.11.5</ecNumber>
    </submittedName>
</protein>
<dbReference type="InterPro" id="IPR027417">
    <property type="entry name" value="P-loop_NTPase"/>
</dbReference>
<feature type="domain" description="UvrD-like helicase ATP-binding" evidence="7">
    <location>
        <begin position="1"/>
        <end position="285"/>
    </location>
</feature>
<dbReference type="GO" id="GO:0005524">
    <property type="term" value="F:ATP binding"/>
    <property type="evidence" value="ECO:0007669"/>
    <property type="project" value="UniProtKB-UniRule"/>
</dbReference>
<keyword evidence="3 5" id="KW-0347">Helicase</keyword>
<accession>A0A1R3V8F3</accession>
<reference evidence="9" key="1">
    <citation type="submission" date="2017-01" db="EMBL/GenBank/DDBJ databases">
        <authorList>
            <person name="Brunel B."/>
        </authorList>
    </citation>
    <scope>NUCLEOTIDE SEQUENCE [LARGE SCALE GENOMIC DNA]</scope>
</reference>
<dbReference type="STRING" id="1631249.BQ8794_260002"/>
<dbReference type="EMBL" id="FTPD01000019">
    <property type="protein sequence ID" value="SIT56146.1"/>
    <property type="molecule type" value="Genomic_DNA"/>
</dbReference>
<dbReference type="GO" id="GO:0043138">
    <property type="term" value="F:3'-5' DNA helicase activity"/>
    <property type="evidence" value="ECO:0007669"/>
    <property type="project" value="TreeGrafter"/>
</dbReference>
<keyword evidence="1 5" id="KW-0547">Nucleotide-binding</keyword>
<organism evidence="8 9">
    <name type="scientific">Mesorhizobium prunaredense</name>
    <dbReference type="NCBI Taxonomy" id="1631249"/>
    <lineage>
        <taxon>Bacteria</taxon>
        <taxon>Pseudomonadati</taxon>
        <taxon>Pseudomonadota</taxon>
        <taxon>Alphaproteobacteria</taxon>
        <taxon>Hyphomicrobiales</taxon>
        <taxon>Phyllobacteriaceae</taxon>
        <taxon>Mesorhizobium</taxon>
    </lineage>
</organism>
<comment type="caution">
    <text evidence="5">Lacks conserved residue(s) required for the propagation of feature annotation.</text>
</comment>
<dbReference type="SUPFAM" id="SSF52540">
    <property type="entry name" value="P-loop containing nucleoside triphosphate hydrolases"/>
    <property type="match status" value="1"/>
</dbReference>
<evidence type="ECO:0000256" key="5">
    <source>
        <dbReference type="PROSITE-ProRule" id="PRU00560"/>
    </source>
</evidence>
<evidence type="ECO:0000256" key="2">
    <source>
        <dbReference type="ARBA" id="ARBA00022801"/>
    </source>
</evidence>
<evidence type="ECO:0000313" key="9">
    <source>
        <dbReference type="Proteomes" id="UP000188388"/>
    </source>
</evidence>
<dbReference type="PROSITE" id="PS51198">
    <property type="entry name" value="UVRD_HELICASE_ATP_BIND"/>
    <property type="match status" value="1"/>
</dbReference>
<evidence type="ECO:0000256" key="1">
    <source>
        <dbReference type="ARBA" id="ARBA00022741"/>
    </source>
</evidence>
<evidence type="ECO:0000313" key="8">
    <source>
        <dbReference type="EMBL" id="SIT56146.1"/>
    </source>
</evidence>
<keyword evidence="9" id="KW-1185">Reference proteome</keyword>
<dbReference type="GO" id="GO:0005829">
    <property type="term" value="C:cytosol"/>
    <property type="evidence" value="ECO:0007669"/>
    <property type="project" value="TreeGrafter"/>
</dbReference>
<dbReference type="Proteomes" id="UP000188388">
    <property type="component" value="Unassembled WGS sequence"/>
</dbReference>
<evidence type="ECO:0000256" key="4">
    <source>
        <dbReference type="ARBA" id="ARBA00022840"/>
    </source>
</evidence>
<proteinExistence type="predicted"/>
<name>A0A1R3V8F3_9HYPH</name>